<accession>A0A0F9T200</accession>
<reference evidence="1" key="1">
    <citation type="journal article" date="2015" name="Nature">
        <title>Complex archaea that bridge the gap between prokaryotes and eukaryotes.</title>
        <authorList>
            <person name="Spang A."/>
            <person name="Saw J.H."/>
            <person name="Jorgensen S.L."/>
            <person name="Zaremba-Niedzwiedzka K."/>
            <person name="Martijn J."/>
            <person name="Lind A.E."/>
            <person name="van Eijk R."/>
            <person name="Schleper C."/>
            <person name="Guy L."/>
            <person name="Ettema T.J."/>
        </authorList>
    </citation>
    <scope>NUCLEOTIDE SEQUENCE</scope>
</reference>
<dbReference type="EMBL" id="LAZR01000440">
    <property type="protein sequence ID" value="KKN68797.1"/>
    <property type="molecule type" value="Genomic_DNA"/>
</dbReference>
<dbReference type="AlphaFoldDB" id="A0A0F9T200"/>
<comment type="caution">
    <text evidence="1">The sequence shown here is derived from an EMBL/GenBank/DDBJ whole genome shotgun (WGS) entry which is preliminary data.</text>
</comment>
<protein>
    <submittedName>
        <fullName evidence="1">Uncharacterized protein</fullName>
    </submittedName>
</protein>
<name>A0A0F9T200_9ZZZZ</name>
<sequence length="60" mass="7573">MKRTKHKRFKHYKDLIRYSVRRAIHRIDILEPELHVERLVEHMKKANWLQWAAQKLKELR</sequence>
<gene>
    <name evidence="1" type="ORF">LCGC14_0448170</name>
</gene>
<proteinExistence type="predicted"/>
<evidence type="ECO:0000313" key="1">
    <source>
        <dbReference type="EMBL" id="KKN68797.1"/>
    </source>
</evidence>
<organism evidence="1">
    <name type="scientific">marine sediment metagenome</name>
    <dbReference type="NCBI Taxonomy" id="412755"/>
    <lineage>
        <taxon>unclassified sequences</taxon>
        <taxon>metagenomes</taxon>
        <taxon>ecological metagenomes</taxon>
    </lineage>
</organism>